<comment type="subcellular location">
    <subcellularLocation>
        <location evidence="1">Virion</location>
    </subcellularLocation>
</comment>
<evidence type="ECO:0000259" key="3">
    <source>
        <dbReference type="Pfam" id="PF00517"/>
    </source>
</evidence>
<organism evidence="4 5">
    <name type="scientific">Rousettus aegyptiacus</name>
    <name type="common">Egyptian fruit bat</name>
    <name type="synonym">Pteropus aegyptiacus</name>
    <dbReference type="NCBI Taxonomy" id="9407"/>
    <lineage>
        <taxon>Eukaryota</taxon>
        <taxon>Metazoa</taxon>
        <taxon>Chordata</taxon>
        <taxon>Craniata</taxon>
        <taxon>Vertebrata</taxon>
        <taxon>Euteleostomi</taxon>
        <taxon>Mammalia</taxon>
        <taxon>Eutheria</taxon>
        <taxon>Laurasiatheria</taxon>
        <taxon>Chiroptera</taxon>
        <taxon>Yinpterochiroptera</taxon>
        <taxon>Pteropodoidea</taxon>
        <taxon>Pteropodidae</taxon>
        <taxon>Rousettinae</taxon>
        <taxon>Rousettus</taxon>
    </lineage>
</organism>
<keyword evidence="2" id="KW-1133">Transmembrane helix</keyword>
<protein>
    <recommendedName>
        <fullName evidence="3">Retroviral envelope protein GP41-like domain-containing protein</fullName>
    </recommendedName>
</protein>
<feature type="domain" description="Retroviral envelope protein GP41-like" evidence="3">
    <location>
        <begin position="85"/>
        <end position="162"/>
    </location>
</feature>
<gene>
    <name evidence="4" type="ORF">HJG63_010513</name>
</gene>
<dbReference type="PANTHER" id="PTHR34313">
    <property type="entry name" value="ENDOGENOUS RETROVIRUS GROUP K MEMBER 113 ENV POLYPROTEIN-RELATED"/>
    <property type="match status" value="1"/>
</dbReference>
<evidence type="ECO:0000256" key="1">
    <source>
        <dbReference type="ARBA" id="ARBA00004328"/>
    </source>
</evidence>
<keyword evidence="2" id="KW-0472">Membrane</keyword>
<dbReference type="InterPro" id="IPR000328">
    <property type="entry name" value="GP41-like"/>
</dbReference>
<evidence type="ECO:0000313" key="4">
    <source>
        <dbReference type="EMBL" id="KAF6485270.1"/>
    </source>
</evidence>
<dbReference type="AlphaFoldDB" id="A0A7J8IM31"/>
<name>A0A7J8IM31_ROUAE</name>
<dbReference type="InterPro" id="IPR051255">
    <property type="entry name" value="Retroviral_env_glycoprotein"/>
</dbReference>
<proteinExistence type="predicted"/>
<accession>A0A7J8IM31</accession>
<reference evidence="4 5" key="1">
    <citation type="journal article" date="2020" name="Nature">
        <title>Six reference-quality genomes reveal evolution of bat adaptations.</title>
        <authorList>
            <person name="Jebb D."/>
            <person name="Huang Z."/>
            <person name="Pippel M."/>
            <person name="Hughes G.M."/>
            <person name="Lavrichenko K."/>
            <person name="Devanna P."/>
            <person name="Winkler S."/>
            <person name="Jermiin L.S."/>
            <person name="Skirmuntt E.C."/>
            <person name="Katzourakis A."/>
            <person name="Burkitt-Gray L."/>
            <person name="Ray D.A."/>
            <person name="Sullivan K.A.M."/>
            <person name="Roscito J.G."/>
            <person name="Kirilenko B.M."/>
            <person name="Davalos L.M."/>
            <person name="Corthals A.P."/>
            <person name="Power M.L."/>
            <person name="Jones G."/>
            <person name="Ransome R.D."/>
            <person name="Dechmann D.K.N."/>
            <person name="Locatelli A.G."/>
            <person name="Puechmaille S.J."/>
            <person name="Fedrigo O."/>
            <person name="Jarvis E.D."/>
            <person name="Hiller M."/>
            <person name="Vernes S.C."/>
            <person name="Myers E.W."/>
            <person name="Teeling E.C."/>
        </authorList>
    </citation>
    <scope>NUCLEOTIDE SEQUENCE [LARGE SCALE GENOMIC DNA]</scope>
    <source>
        <strain evidence="4">MRouAeg1</strain>
        <tissue evidence="4">Muscle</tissue>
    </source>
</reference>
<feature type="transmembrane region" description="Helical" evidence="2">
    <location>
        <begin position="71"/>
        <end position="90"/>
    </location>
</feature>
<evidence type="ECO:0000256" key="2">
    <source>
        <dbReference type="SAM" id="Phobius"/>
    </source>
</evidence>
<comment type="caution">
    <text evidence="4">The sequence shown here is derived from an EMBL/GenBank/DDBJ whole genome shotgun (WGS) entry which is preliminary data.</text>
</comment>
<dbReference type="GO" id="GO:0005198">
    <property type="term" value="F:structural molecule activity"/>
    <property type="evidence" value="ECO:0007669"/>
    <property type="project" value="InterPro"/>
</dbReference>
<sequence>MDFNLSCVTCNVTNCVSPHNEGSELLVLNQLSFIMLQTGLEELCYDESSVQTVRNEVFLERRQKNYGTGHCWLVVFVSLVATAVTAAVTLSQSIQNASVVNELAHNTSMAMKSQEDIDLKLEVKLNALKSVVVQIGYEVEALEKRESLCCHAANKGICVTNVTDSQS</sequence>
<dbReference type="Pfam" id="PF00517">
    <property type="entry name" value="GP41"/>
    <property type="match status" value="1"/>
</dbReference>
<dbReference type="PANTHER" id="PTHR34313:SF2">
    <property type="entry name" value="ENDOGENOUS RETROVIRUS GROUP K MEMBER 21 ENV POLYPROTEIN-LIKE"/>
    <property type="match status" value="1"/>
</dbReference>
<keyword evidence="5" id="KW-1185">Reference proteome</keyword>
<dbReference type="Proteomes" id="UP000593571">
    <property type="component" value="Unassembled WGS sequence"/>
</dbReference>
<dbReference type="EMBL" id="JACASE010000003">
    <property type="protein sequence ID" value="KAF6485270.1"/>
    <property type="molecule type" value="Genomic_DNA"/>
</dbReference>
<keyword evidence="2" id="KW-0812">Transmembrane</keyword>
<evidence type="ECO:0000313" key="5">
    <source>
        <dbReference type="Proteomes" id="UP000593571"/>
    </source>
</evidence>